<feature type="compositionally biased region" description="Basic residues" evidence="1">
    <location>
        <begin position="24"/>
        <end position="36"/>
    </location>
</feature>
<reference evidence="2" key="2">
    <citation type="submission" date="2022-01" db="EMBL/GenBank/DDBJ databases">
        <authorList>
            <person name="Yamashiro T."/>
            <person name="Shiraishi A."/>
            <person name="Satake H."/>
            <person name="Nakayama K."/>
        </authorList>
    </citation>
    <scope>NUCLEOTIDE SEQUENCE</scope>
</reference>
<gene>
    <name evidence="2" type="ORF">Tco_0681286</name>
</gene>
<evidence type="ECO:0000313" key="3">
    <source>
        <dbReference type="Proteomes" id="UP001151760"/>
    </source>
</evidence>
<dbReference type="EMBL" id="BQNB010009669">
    <property type="protein sequence ID" value="GJS66722.1"/>
    <property type="molecule type" value="Genomic_DNA"/>
</dbReference>
<evidence type="ECO:0000313" key="2">
    <source>
        <dbReference type="EMBL" id="GJS66722.1"/>
    </source>
</evidence>
<comment type="caution">
    <text evidence="2">The sequence shown here is derived from an EMBL/GenBank/DDBJ whole genome shotgun (WGS) entry which is preliminary data.</text>
</comment>
<proteinExistence type="predicted"/>
<accession>A0ABQ4XMZ8</accession>
<organism evidence="2 3">
    <name type="scientific">Tanacetum coccineum</name>
    <dbReference type="NCBI Taxonomy" id="301880"/>
    <lineage>
        <taxon>Eukaryota</taxon>
        <taxon>Viridiplantae</taxon>
        <taxon>Streptophyta</taxon>
        <taxon>Embryophyta</taxon>
        <taxon>Tracheophyta</taxon>
        <taxon>Spermatophyta</taxon>
        <taxon>Magnoliopsida</taxon>
        <taxon>eudicotyledons</taxon>
        <taxon>Gunneridae</taxon>
        <taxon>Pentapetalae</taxon>
        <taxon>asterids</taxon>
        <taxon>campanulids</taxon>
        <taxon>Asterales</taxon>
        <taxon>Asteraceae</taxon>
        <taxon>Asteroideae</taxon>
        <taxon>Anthemideae</taxon>
        <taxon>Anthemidinae</taxon>
        <taxon>Tanacetum</taxon>
    </lineage>
</organism>
<feature type="compositionally biased region" description="Polar residues" evidence="1">
    <location>
        <begin position="37"/>
        <end position="46"/>
    </location>
</feature>
<dbReference type="Proteomes" id="UP001151760">
    <property type="component" value="Unassembled WGS sequence"/>
</dbReference>
<name>A0ABQ4XMZ8_9ASTR</name>
<evidence type="ECO:0000256" key="1">
    <source>
        <dbReference type="SAM" id="MobiDB-lite"/>
    </source>
</evidence>
<sequence length="113" mass="13269">MFTPSFLKLLQASSNEFKNSSSRSYRRTHRQKRRKLSPTSGTMGQRTSILLAEETMGDEEEEYHFVNKYPSFQEEPIVLVEEESCPVYDTDNEEEESMLVYDTDIEDVIEEEK</sequence>
<feature type="region of interest" description="Disordered" evidence="1">
    <location>
        <begin position="18"/>
        <end position="46"/>
    </location>
</feature>
<reference evidence="2" key="1">
    <citation type="journal article" date="2022" name="Int. J. Mol. Sci.">
        <title>Draft Genome of Tanacetum Coccineum: Genomic Comparison of Closely Related Tanacetum-Family Plants.</title>
        <authorList>
            <person name="Yamashiro T."/>
            <person name="Shiraishi A."/>
            <person name="Nakayama K."/>
            <person name="Satake H."/>
        </authorList>
    </citation>
    <scope>NUCLEOTIDE SEQUENCE</scope>
</reference>
<protein>
    <submittedName>
        <fullName evidence="2">Uncharacterized protein</fullName>
    </submittedName>
</protein>
<keyword evidence="3" id="KW-1185">Reference proteome</keyword>